<dbReference type="AlphaFoldDB" id="A0A0P7C786"/>
<dbReference type="Gene3D" id="1.50.10.10">
    <property type="match status" value="1"/>
</dbReference>
<comment type="similarity">
    <text evidence="1">Belongs to the glycosyl hydrolase 9 (cellulase E) family.</text>
</comment>
<comment type="caution">
    <text evidence="9">The sequence shown here is derived from an EMBL/GenBank/DDBJ whole genome shotgun (WGS) entry which is preliminary data.</text>
</comment>
<feature type="domain" description="Cellulase Ig-like" evidence="8">
    <location>
        <begin position="22"/>
        <end position="97"/>
    </location>
</feature>
<dbReference type="RefSeq" id="WP_055143535.1">
    <property type="nucleotide sequence ID" value="NZ_JXSZ01000005.1"/>
</dbReference>
<evidence type="ECO:0000256" key="3">
    <source>
        <dbReference type="ARBA" id="ARBA00023277"/>
    </source>
</evidence>
<gene>
    <name evidence="9" type="ORF">AFM12_01645</name>
</gene>
<evidence type="ECO:0000259" key="8">
    <source>
        <dbReference type="Pfam" id="PF02927"/>
    </source>
</evidence>
<keyword evidence="4" id="KW-0326">Glycosidase</keyword>
<dbReference type="Pfam" id="PF02927">
    <property type="entry name" value="CelD_N"/>
    <property type="match status" value="1"/>
</dbReference>
<accession>A0A0P7C786</accession>
<dbReference type="STRING" id="1605367.AFM12_01645"/>
<dbReference type="EMBL" id="LGTQ01000005">
    <property type="protein sequence ID" value="KPM49351.1"/>
    <property type="molecule type" value="Genomic_DNA"/>
</dbReference>
<evidence type="ECO:0000259" key="7">
    <source>
        <dbReference type="Pfam" id="PF00759"/>
    </source>
</evidence>
<organism evidence="9 10">
    <name type="scientific">Jiulongibacter sediminis</name>
    <dbReference type="NCBI Taxonomy" id="1605367"/>
    <lineage>
        <taxon>Bacteria</taxon>
        <taxon>Pseudomonadati</taxon>
        <taxon>Bacteroidota</taxon>
        <taxon>Cytophagia</taxon>
        <taxon>Cytophagales</taxon>
        <taxon>Leadbetterellaceae</taxon>
        <taxon>Jiulongibacter</taxon>
    </lineage>
</organism>
<dbReference type="GO" id="GO:0008810">
    <property type="term" value="F:cellulase activity"/>
    <property type="evidence" value="ECO:0007669"/>
    <property type="project" value="InterPro"/>
</dbReference>
<feature type="signal peptide" evidence="6">
    <location>
        <begin position="1"/>
        <end position="21"/>
    </location>
</feature>
<evidence type="ECO:0000256" key="4">
    <source>
        <dbReference type="ARBA" id="ARBA00023295"/>
    </source>
</evidence>
<dbReference type="SUPFAM" id="SSF81296">
    <property type="entry name" value="E set domains"/>
    <property type="match status" value="1"/>
</dbReference>
<dbReference type="InterPro" id="IPR008928">
    <property type="entry name" value="6-hairpin_glycosidase_sf"/>
</dbReference>
<feature type="chain" id="PRO_5006136670" evidence="6">
    <location>
        <begin position="22"/>
        <end position="590"/>
    </location>
</feature>
<dbReference type="GO" id="GO:0000272">
    <property type="term" value="P:polysaccharide catabolic process"/>
    <property type="evidence" value="ECO:0007669"/>
    <property type="project" value="UniProtKB-KW"/>
</dbReference>
<dbReference type="Proteomes" id="UP000050454">
    <property type="component" value="Unassembled WGS sequence"/>
</dbReference>
<evidence type="ECO:0000256" key="1">
    <source>
        <dbReference type="ARBA" id="ARBA00007072"/>
    </source>
</evidence>
<dbReference type="PATRIC" id="fig|1605367.3.peg.1667"/>
<evidence type="ECO:0000313" key="9">
    <source>
        <dbReference type="EMBL" id="KPM49351.1"/>
    </source>
</evidence>
<evidence type="ECO:0000313" key="10">
    <source>
        <dbReference type="Proteomes" id="UP000050454"/>
    </source>
</evidence>
<proteinExistence type="inferred from homology"/>
<evidence type="ECO:0000256" key="2">
    <source>
        <dbReference type="ARBA" id="ARBA00022801"/>
    </source>
</evidence>
<dbReference type="PANTHER" id="PTHR22298">
    <property type="entry name" value="ENDO-1,4-BETA-GLUCANASE"/>
    <property type="match status" value="1"/>
</dbReference>
<dbReference type="OrthoDB" id="9808897at2"/>
<keyword evidence="2 9" id="KW-0378">Hydrolase</keyword>
<dbReference type="InterPro" id="IPR012341">
    <property type="entry name" value="6hp_glycosidase-like_sf"/>
</dbReference>
<dbReference type="InterPro" id="IPR014756">
    <property type="entry name" value="Ig_E-set"/>
</dbReference>
<keyword evidence="5" id="KW-0624">Polysaccharide degradation</keyword>
<evidence type="ECO:0000256" key="6">
    <source>
        <dbReference type="SAM" id="SignalP"/>
    </source>
</evidence>
<dbReference type="InterPro" id="IPR013783">
    <property type="entry name" value="Ig-like_fold"/>
</dbReference>
<dbReference type="Pfam" id="PF00759">
    <property type="entry name" value="Glyco_hydro_9"/>
    <property type="match status" value="1"/>
</dbReference>
<dbReference type="Gene3D" id="2.60.40.10">
    <property type="entry name" value="Immunoglobulins"/>
    <property type="match status" value="1"/>
</dbReference>
<evidence type="ECO:0000256" key="5">
    <source>
        <dbReference type="ARBA" id="ARBA00023326"/>
    </source>
</evidence>
<reference evidence="9 10" key="1">
    <citation type="submission" date="2015-07" db="EMBL/GenBank/DDBJ databases">
        <title>The draft genome sequence of Leadbetterella sp. JN14-9.</title>
        <authorList>
            <person name="Liu Y."/>
            <person name="Du J."/>
            <person name="Shao Z."/>
        </authorList>
    </citation>
    <scope>NUCLEOTIDE SEQUENCE [LARGE SCALE GENOMIC DNA]</scope>
    <source>
        <strain evidence="9 10">JN14-9</strain>
    </source>
</reference>
<name>A0A0P7C786_9BACT</name>
<dbReference type="SUPFAM" id="SSF48208">
    <property type="entry name" value="Six-hairpin glycosidases"/>
    <property type="match status" value="1"/>
</dbReference>
<dbReference type="InterPro" id="IPR004197">
    <property type="entry name" value="Cellulase_Ig-like"/>
</dbReference>
<dbReference type="InterPro" id="IPR001701">
    <property type="entry name" value="Glyco_hydro_9"/>
</dbReference>
<keyword evidence="3" id="KW-0119">Carbohydrate metabolism</keyword>
<feature type="domain" description="Glycoside hydrolase family 9" evidence="7">
    <location>
        <begin position="118"/>
        <end position="582"/>
    </location>
</feature>
<keyword evidence="6" id="KW-0732">Signal</keyword>
<protein>
    <submittedName>
        <fullName evidence="9">Glycoside hydrolase family 9</fullName>
    </submittedName>
</protein>
<sequence length="590" mass="67752">MKYRYSVLSLLCFFIAIRSDAQEFRINLAGYLPDGSKKVLFLDSEFSTERRFVLKSVADSRFELKLKAYSKTNWKPFERTFEIHFDEFQNGGEYFIQELNSGLQSKPFTIGLFPDWQEDVIGFMQTQRCGFNPYFGDSCHKRDGLSFYGLVPDSSLVDAGGGWHDAGDQLKYLITGSNATARMLQAWLKYPNQFKDRVLSNGLKGENGLPDVLDEARWGLEWLLRLHPQKEVLYHQVADDRDHHGFKMPQNDNADYGWGANGYRPVYAATGRPQGLGKYKSKATGYANLAGRTAAALALGFQAFEQFDETRIFAKRCLLAALEVYQLGKENEGFQQGNSYGAPYRYEENTWADDMEWAAAELYKVTNQKTYLKDARKYAEEIGNWSWMQRDTASHYEMYPFVNMGHYAFWQTGNRKDKKRAAEYYRQNLKKVQERAAGNPYGVGHLFIWCSNNLSAAVATQAILYEEMTGDTQFRQLIFNQINWIFGLNPWGTSMITGLPENADWPLDVHMPFRVLNKQVVKGSLVDGPLWSTIHDGMLGIQLSEEDEYKDYQPPHIRYHDDYADYSTNEPTMDGSADLILLLTYLNTGR</sequence>
<keyword evidence="10" id="KW-1185">Reference proteome</keyword>